<keyword evidence="4" id="KW-1185">Reference proteome</keyword>
<gene>
    <name evidence="3" type="ORF">QCA50_019185</name>
</gene>
<proteinExistence type="predicted"/>
<dbReference type="Gene3D" id="2.60.120.260">
    <property type="entry name" value="Galactose-binding domain-like"/>
    <property type="match status" value="1"/>
</dbReference>
<name>A0AAW0F9W8_9APHY</name>
<evidence type="ECO:0000313" key="4">
    <source>
        <dbReference type="Proteomes" id="UP001385951"/>
    </source>
</evidence>
<evidence type="ECO:0000313" key="3">
    <source>
        <dbReference type="EMBL" id="KAK7677873.1"/>
    </source>
</evidence>
<feature type="signal peptide" evidence="2">
    <location>
        <begin position="1"/>
        <end position="22"/>
    </location>
</feature>
<protein>
    <submittedName>
        <fullName evidence="3">Uncharacterized protein</fullName>
    </submittedName>
</protein>
<evidence type="ECO:0000256" key="2">
    <source>
        <dbReference type="SAM" id="SignalP"/>
    </source>
</evidence>
<feature type="compositionally biased region" description="Low complexity" evidence="1">
    <location>
        <begin position="179"/>
        <end position="203"/>
    </location>
</feature>
<comment type="caution">
    <text evidence="3">The sequence shown here is derived from an EMBL/GenBank/DDBJ whole genome shotgun (WGS) entry which is preliminary data.</text>
</comment>
<organism evidence="3 4">
    <name type="scientific">Cerrena zonata</name>
    <dbReference type="NCBI Taxonomy" id="2478898"/>
    <lineage>
        <taxon>Eukaryota</taxon>
        <taxon>Fungi</taxon>
        <taxon>Dikarya</taxon>
        <taxon>Basidiomycota</taxon>
        <taxon>Agaricomycotina</taxon>
        <taxon>Agaricomycetes</taxon>
        <taxon>Polyporales</taxon>
        <taxon>Cerrenaceae</taxon>
        <taxon>Cerrena</taxon>
    </lineage>
</organism>
<dbReference type="EMBL" id="JASBNA010000081">
    <property type="protein sequence ID" value="KAK7677873.1"/>
    <property type="molecule type" value="Genomic_DNA"/>
</dbReference>
<accession>A0AAW0F9W8</accession>
<feature type="chain" id="PRO_5043923032" evidence="2">
    <location>
        <begin position="23"/>
        <end position="229"/>
    </location>
</feature>
<dbReference type="Proteomes" id="UP001385951">
    <property type="component" value="Unassembled WGS sequence"/>
</dbReference>
<reference evidence="3 4" key="1">
    <citation type="submission" date="2022-09" db="EMBL/GenBank/DDBJ databases">
        <authorList>
            <person name="Palmer J.M."/>
        </authorList>
    </citation>
    <scope>NUCLEOTIDE SEQUENCE [LARGE SCALE GENOMIC DNA]</scope>
    <source>
        <strain evidence="3 4">DSM 7382</strain>
    </source>
</reference>
<dbReference type="AlphaFoldDB" id="A0AAW0F9W8"/>
<sequence>MILAILPLITFFIPGIILSASAQNVTVGSNNTSQITFGGGAGDASICKIDPDGKVSPGQPGCYNAPSMCTSSVAMGQSADGFASWKFKGSALYITALLDSESPEFTVTIDGNSTDADGARPGTIPFDCFTLFSTAGLDPNVEHTVNLTIKGPSPNRNMTFQPSTIFSLVNYTYTTSDGTNTTTTSTSSGSSPSPSSSTTGNNSAALEHAQVPGILSAFVLATIALMSMV</sequence>
<feature type="region of interest" description="Disordered" evidence="1">
    <location>
        <begin position="179"/>
        <end position="204"/>
    </location>
</feature>
<evidence type="ECO:0000256" key="1">
    <source>
        <dbReference type="SAM" id="MobiDB-lite"/>
    </source>
</evidence>
<keyword evidence="2" id="KW-0732">Signal</keyword>